<dbReference type="PRINTS" id="PR01849">
    <property type="entry name" value="UBIQUITINACT"/>
</dbReference>
<keyword evidence="4" id="KW-0833">Ubl conjugation pathway</keyword>
<feature type="domain" description="THIF-type NAD/FAD binding fold" evidence="7">
    <location>
        <begin position="23"/>
        <end position="351"/>
    </location>
</feature>
<comment type="similarity">
    <text evidence="3">Belongs to the ubiquitin-activating E1 family.</text>
</comment>
<evidence type="ECO:0000256" key="1">
    <source>
        <dbReference type="ARBA" id="ARBA00004123"/>
    </source>
</evidence>
<gene>
    <name evidence="8" type="ORF">DNG_01429</name>
</gene>
<dbReference type="GO" id="GO:0031510">
    <property type="term" value="C:SUMO activating enzyme complex"/>
    <property type="evidence" value="ECO:0007669"/>
    <property type="project" value="TreeGrafter"/>
</dbReference>
<dbReference type="Gene3D" id="3.40.50.720">
    <property type="entry name" value="NAD(P)-binding Rossmann-like Domain"/>
    <property type="match status" value="1"/>
</dbReference>
<evidence type="ECO:0000259" key="7">
    <source>
        <dbReference type="Pfam" id="PF00899"/>
    </source>
</evidence>
<dbReference type="PANTHER" id="PTHR10953:SF162">
    <property type="entry name" value="SUMO-ACTIVATING ENZYME SUBUNIT 1"/>
    <property type="match status" value="1"/>
</dbReference>
<comment type="caution">
    <text evidence="8">The sequence shown here is derived from an EMBL/GenBank/DDBJ whole genome shotgun (WGS) entry which is preliminary data.</text>
</comment>
<evidence type="ECO:0000313" key="9">
    <source>
        <dbReference type="Proteomes" id="UP001187682"/>
    </source>
</evidence>
<protein>
    <recommendedName>
        <fullName evidence="6">Ubiquitin-like 1-activating enzyme E1A</fullName>
    </recommendedName>
</protein>
<dbReference type="InterPro" id="IPR000594">
    <property type="entry name" value="ThiF_NAD_FAD-bd"/>
</dbReference>
<accession>A0AAE8MQY2</accession>
<reference evidence="8" key="1">
    <citation type="submission" date="2018-03" db="EMBL/GenBank/DDBJ databases">
        <authorList>
            <person name="Guldener U."/>
        </authorList>
    </citation>
    <scope>NUCLEOTIDE SEQUENCE</scope>
</reference>
<evidence type="ECO:0000256" key="5">
    <source>
        <dbReference type="ARBA" id="ARBA00023242"/>
    </source>
</evidence>
<dbReference type="Proteomes" id="UP001187682">
    <property type="component" value="Unassembled WGS sequence"/>
</dbReference>
<name>A0AAE8MQY2_9PEZI</name>
<comment type="pathway">
    <text evidence="2">Protein modification; protein sumoylation.</text>
</comment>
<evidence type="ECO:0000256" key="6">
    <source>
        <dbReference type="ARBA" id="ARBA00044354"/>
    </source>
</evidence>
<dbReference type="AlphaFoldDB" id="A0AAE8MQY2"/>
<dbReference type="GO" id="GO:0005737">
    <property type="term" value="C:cytoplasm"/>
    <property type="evidence" value="ECO:0007669"/>
    <property type="project" value="TreeGrafter"/>
</dbReference>
<evidence type="ECO:0000256" key="3">
    <source>
        <dbReference type="ARBA" id="ARBA00005673"/>
    </source>
</evidence>
<evidence type="ECO:0000256" key="4">
    <source>
        <dbReference type="ARBA" id="ARBA00022786"/>
    </source>
</evidence>
<dbReference type="PANTHER" id="PTHR10953">
    <property type="entry name" value="UBIQUITIN-ACTIVATING ENZYME E1"/>
    <property type="match status" value="1"/>
</dbReference>
<organism evidence="8 9">
    <name type="scientific">Cephalotrichum gorgonifer</name>
    <dbReference type="NCBI Taxonomy" id="2041049"/>
    <lineage>
        <taxon>Eukaryota</taxon>
        <taxon>Fungi</taxon>
        <taxon>Dikarya</taxon>
        <taxon>Ascomycota</taxon>
        <taxon>Pezizomycotina</taxon>
        <taxon>Sordariomycetes</taxon>
        <taxon>Hypocreomycetidae</taxon>
        <taxon>Microascales</taxon>
        <taxon>Microascaceae</taxon>
        <taxon>Cephalotrichum</taxon>
    </lineage>
</organism>
<comment type="subcellular location">
    <subcellularLocation>
        <location evidence="1">Nucleus</location>
    </subcellularLocation>
</comment>
<dbReference type="GO" id="GO:0019948">
    <property type="term" value="F:SUMO activating enzyme activity"/>
    <property type="evidence" value="ECO:0007669"/>
    <property type="project" value="TreeGrafter"/>
</dbReference>
<proteinExistence type="inferred from homology"/>
<keyword evidence="5" id="KW-0539">Nucleus</keyword>
<keyword evidence="9" id="KW-1185">Reference proteome</keyword>
<dbReference type="Pfam" id="PF00899">
    <property type="entry name" value="ThiF"/>
    <property type="match status" value="1"/>
</dbReference>
<dbReference type="EMBL" id="ONZQ02000002">
    <property type="protein sequence ID" value="SPN98384.1"/>
    <property type="molecule type" value="Genomic_DNA"/>
</dbReference>
<sequence>MPPSAESDPAMQTEISEDEIALYDRQIRLWGMQAQEKIRRANILLITLRALGSEISKNLVLAGISSLTILDPNPVSTADLGAGFFLSQATNAAEGLEGLEGKSRAEAAAPIVQKLNPRVKVRADSGPVREKDAAYFASFDVVIATDLGAADIAWINDATRAAGKKFYAAGCHGTHGFIFSDLVSHSYVIQRDSANVVTKPGPESATRAVVDVRTKKEGPRVVETVTKRETYSPFGKACLSAPLPAEFARSKRRLRAVSPVLSCLRALWSAPDLADPSSRAGMESFTRTVMGKHAELGLPPETLTPEVIRQFLQGVGAEIAPVAAILGGQLAQDVINVLGQTQQPIQNTVVFDGGVMEASVYALHSDLEGAGAEA</sequence>
<evidence type="ECO:0000313" key="8">
    <source>
        <dbReference type="EMBL" id="SPN98384.1"/>
    </source>
</evidence>
<dbReference type="InterPro" id="IPR035985">
    <property type="entry name" value="Ubiquitin-activating_enz"/>
</dbReference>
<evidence type="ECO:0000256" key="2">
    <source>
        <dbReference type="ARBA" id="ARBA00004718"/>
    </source>
</evidence>
<dbReference type="InterPro" id="IPR045886">
    <property type="entry name" value="ThiF/MoeB/HesA"/>
</dbReference>
<dbReference type="GO" id="GO:0016925">
    <property type="term" value="P:protein sumoylation"/>
    <property type="evidence" value="ECO:0007669"/>
    <property type="project" value="TreeGrafter"/>
</dbReference>
<dbReference type="InterPro" id="IPR000011">
    <property type="entry name" value="UBQ/SUMO-activ_enz_E1-like"/>
</dbReference>
<dbReference type="SUPFAM" id="SSF69572">
    <property type="entry name" value="Activating enzymes of the ubiquitin-like proteins"/>
    <property type="match status" value="1"/>
</dbReference>